<dbReference type="AlphaFoldDB" id="A0A8H8T2K8"/>
<gene>
    <name evidence="2" type="ORF">RhiXN_01579</name>
</gene>
<feature type="compositionally biased region" description="Polar residues" evidence="1">
    <location>
        <begin position="257"/>
        <end position="270"/>
    </location>
</feature>
<feature type="region of interest" description="Disordered" evidence="1">
    <location>
        <begin position="257"/>
        <end position="277"/>
    </location>
</feature>
<protein>
    <submittedName>
        <fullName evidence="2">Uncharacterized protein</fullName>
    </submittedName>
</protein>
<organism evidence="2 3">
    <name type="scientific">Rhizoctonia solani</name>
    <dbReference type="NCBI Taxonomy" id="456999"/>
    <lineage>
        <taxon>Eukaryota</taxon>
        <taxon>Fungi</taxon>
        <taxon>Dikarya</taxon>
        <taxon>Basidiomycota</taxon>
        <taxon>Agaricomycotina</taxon>
        <taxon>Agaricomycetes</taxon>
        <taxon>Cantharellales</taxon>
        <taxon>Ceratobasidiaceae</taxon>
        <taxon>Rhizoctonia</taxon>
    </lineage>
</organism>
<dbReference type="KEGG" id="rsx:RhiXN_01579"/>
<reference evidence="2" key="1">
    <citation type="submission" date="2020-05" db="EMBL/GenBank/DDBJ databases">
        <title>Evolutionary and genomic comparisons of hybrid uninucleate and nonhybrid Rhizoctonia fungi.</title>
        <authorList>
            <person name="Li C."/>
            <person name="Chen X."/>
        </authorList>
    </citation>
    <scope>NUCLEOTIDE SEQUENCE</scope>
    <source>
        <strain evidence="2">AG-1 IA</strain>
    </source>
</reference>
<accession>A0A8H8T2K8</accession>
<feature type="region of interest" description="Disordered" evidence="1">
    <location>
        <begin position="398"/>
        <end position="418"/>
    </location>
</feature>
<feature type="compositionally biased region" description="Polar residues" evidence="1">
    <location>
        <begin position="83"/>
        <end position="92"/>
    </location>
</feature>
<feature type="compositionally biased region" description="Low complexity" evidence="1">
    <location>
        <begin position="93"/>
        <end position="102"/>
    </location>
</feature>
<evidence type="ECO:0000256" key="1">
    <source>
        <dbReference type="SAM" id="MobiDB-lite"/>
    </source>
</evidence>
<evidence type="ECO:0000313" key="2">
    <source>
        <dbReference type="EMBL" id="QRW26984.1"/>
    </source>
</evidence>
<dbReference type="GeneID" id="67023861"/>
<sequence>MAQWLNTTSPQTITHVDVLILPLNARQYENMGYSLGQLGEQHLSDQLLLGITNVDDPGNIDFFSWIDETRLESDVSLEDPSREQMSSATDQNLSLHSSSIHSQQERSYRTEPLDYPRIPTEAHSAQEYNRYDYQTPCYVDFEETNKVTVATTAAPPRLPKSPPGLLVPPERPFTPSSAWIPVYLPNAPNQYYGGLMYTYDTVHHYLQHPHALLYWSTGLLVQADETPGFSIEPSQMHLNDLTNISDVRLEPRNHNISTKQSQTGFNSSSMVEHLPQPHPSHPIGRDYPYYSLHGGTQENDASRLAPSRVFGHLGQLSPSKPPEEQLGPACASYTYYLQDACLFEDFSPCSYTVDSLWSEYDTAALDETTAIPQLLNNTIFTLAGIDLHLLSCDETERTSVSGSQSDNGGNVSQLPDLP</sequence>
<name>A0A8H8T2K8_9AGAM</name>
<proteinExistence type="predicted"/>
<dbReference type="EMBL" id="CP059673">
    <property type="protein sequence ID" value="QRW26984.1"/>
    <property type="molecule type" value="Genomic_DNA"/>
</dbReference>
<dbReference type="RefSeq" id="XP_043187221.1">
    <property type="nucleotide sequence ID" value="XM_043321398.1"/>
</dbReference>
<evidence type="ECO:0000313" key="3">
    <source>
        <dbReference type="Proteomes" id="UP000650533"/>
    </source>
</evidence>
<feature type="region of interest" description="Disordered" evidence="1">
    <location>
        <begin position="76"/>
        <end position="111"/>
    </location>
</feature>
<dbReference type="Proteomes" id="UP000650533">
    <property type="component" value="Chromosome 16"/>
</dbReference>